<evidence type="ECO:0000256" key="3">
    <source>
        <dbReference type="ARBA" id="ARBA00023015"/>
    </source>
</evidence>
<dbReference type="InterPro" id="IPR011608">
    <property type="entry name" value="PRD"/>
</dbReference>
<dbReference type="PROSITE" id="PS51094">
    <property type="entry name" value="PTS_EIIA_TYPE_2"/>
    <property type="match status" value="1"/>
</dbReference>
<dbReference type="Proteomes" id="UP000069771">
    <property type="component" value="Chromosome"/>
</dbReference>
<dbReference type="STRING" id="1702221.AALO17_24260"/>
<dbReference type="KEGG" id="fro:AALO17_24260"/>
<feature type="domain" description="PTS EIIB type-2" evidence="7">
    <location>
        <begin position="425"/>
        <end position="518"/>
    </location>
</feature>
<proteinExistence type="predicted"/>
<dbReference type="PROSITE" id="PS51372">
    <property type="entry name" value="PRD_2"/>
    <property type="match status" value="1"/>
</dbReference>
<feature type="domain" description="PRD" evidence="8">
    <location>
        <begin position="315"/>
        <end position="420"/>
    </location>
</feature>
<dbReference type="InterPro" id="IPR050661">
    <property type="entry name" value="BglG_antiterminators"/>
</dbReference>
<organism evidence="9 10">
    <name type="scientific">Faecalibaculum rodentium</name>
    <dbReference type="NCBI Taxonomy" id="1702221"/>
    <lineage>
        <taxon>Bacteria</taxon>
        <taxon>Bacillati</taxon>
        <taxon>Bacillota</taxon>
        <taxon>Erysipelotrichia</taxon>
        <taxon>Erysipelotrichales</taxon>
        <taxon>Erysipelotrichaceae</taxon>
        <taxon>Faecalibaculum</taxon>
    </lineage>
</organism>
<dbReference type="InterPro" id="IPR036095">
    <property type="entry name" value="PTS_EIIB-like_sf"/>
</dbReference>
<dbReference type="EMBL" id="CP011391">
    <property type="protein sequence ID" value="AMK55560.1"/>
    <property type="molecule type" value="Genomic_DNA"/>
</dbReference>
<dbReference type="Gene3D" id="1.10.1790.10">
    <property type="entry name" value="PRD domain"/>
    <property type="match status" value="1"/>
</dbReference>
<dbReference type="CDD" id="cd05568">
    <property type="entry name" value="PTS_IIB_bgl_like"/>
    <property type="match status" value="1"/>
</dbReference>
<keyword evidence="10" id="KW-1185">Reference proteome</keyword>
<dbReference type="GO" id="GO:0008982">
    <property type="term" value="F:protein-N(PI)-phosphohistidine-sugar phosphotransferase activity"/>
    <property type="evidence" value="ECO:0007669"/>
    <property type="project" value="InterPro"/>
</dbReference>
<dbReference type="SUPFAM" id="SSF52794">
    <property type="entry name" value="PTS system IIB component-like"/>
    <property type="match status" value="1"/>
</dbReference>
<protein>
    <submittedName>
        <fullName evidence="9">Uncharacterized protein</fullName>
    </submittedName>
</protein>
<feature type="domain" description="PTS EIIA type-2" evidence="6">
    <location>
        <begin position="522"/>
        <end position="662"/>
    </location>
</feature>
<dbReference type="GO" id="GO:0009401">
    <property type="term" value="P:phosphoenolpyruvate-dependent sugar phosphotransferase system"/>
    <property type="evidence" value="ECO:0007669"/>
    <property type="project" value="InterPro"/>
</dbReference>
<evidence type="ECO:0000259" key="8">
    <source>
        <dbReference type="PROSITE" id="PS51372"/>
    </source>
</evidence>
<evidence type="ECO:0000313" key="9">
    <source>
        <dbReference type="EMBL" id="AMK55560.1"/>
    </source>
</evidence>
<evidence type="ECO:0000256" key="2">
    <source>
        <dbReference type="ARBA" id="ARBA00022737"/>
    </source>
</evidence>
<dbReference type="InterPro" id="IPR016152">
    <property type="entry name" value="PTrfase/Anion_transptr"/>
</dbReference>
<dbReference type="InterPro" id="IPR013196">
    <property type="entry name" value="HTH_11"/>
</dbReference>
<sequence>MGNHLFAKHRKPPHYNYWKQLNKEKEVPMLTQPRLKEILQLLLHPPLYTADQLAQRFGVTVRTIRSDIQALNRLIQGASIHLRRSKGYELVVCDPERFETWRKQATSPDWTLTLDSMEDRQRYLLSILLIDSSWQDPDDLADMIYVSRNTIQGYLRTIRTICAAHGLSYESGGQQGVRITGPEDKRRDCLCQEVLDRNLTDYVTGFSPLEKRLFERTDLDMLSRIIYSQLQNTQLSCSDYALKNLILHAALMIERIQAGGILPPRQAAILPAEVTLAAERICRDISEAEELEIPESERDSMSLHIALNTRLSGVSESEDLRQAVRKLLDHIWTVWRFDLRNDPVLQKDLYNHLFSIFKARRSQQHHPNPLLNTIRNSFPLAYDISLDAVSHVFQEPAFSEDEVGYISLHIGAAVERCYSGQLKPARVWLVCGSGMATSRMLEARLKSYFQTKLDILGTLSYQQYLKNTDEQLGEADFLISTVPLLDRGIPFVEVDFSLTRDNAENVTRMLSPVRNQSDGPARFFQENLFVRFDDPVTKDQVLDELCSRLTTAGISGPDLRESVRKREEISHTNLNDIFAIPHPMTPEASRTRAAVAVLNHPVVWNDKGSAVQIVFLLAFCKGEQQSIERLYDYLLEIVQSVPLQQSILKAGTFEEFQTLCLK</sequence>
<dbReference type="PROSITE" id="PS51099">
    <property type="entry name" value="PTS_EIIB_TYPE_2"/>
    <property type="match status" value="1"/>
</dbReference>
<evidence type="ECO:0000256" key="4">
    <source>
        <dbReference type="ARBA" id="ARBA00023163"/>
    </source>
</evidence>
<feature type="domain" description="HTH deoR-type" evidence="5">
    <location>
        <begin position="31"/>
        <end position="91"/>
    </location>
</feature>
<evidence type="ECO:0000259" key="7">
    <source>
        <dbReference type="PROSITE" id="PS51099"/>
    </source>
</evidence>
<dbReference type="PROSITE" id="PS51000">
    <property type="entry name" value="HTH_DEOR_2"/>
    <property type="match status" value="1"/>
</dbReference>
<dbReference type="InterPro" id="IPR036388">
    <property type="entry name" value="WH-like_DNA-bd_sf"/>
</dbReference>
<keyword evidence="3" id="KW-0805">Transcription regulation</keyword>
<dbReference type="InterPro" id="IPR001034">
    <property type="entry name" value="DeoR_HTH"/>
</dbReference>
<keyword evidence="4" id="KW-0804">Transcription</keyword>
<dbReference type="Gene3D" id="1.10.10.10">
    <property type="entry name" value="Winged helix-like DNA-binding domain superfamily/Winged helix DNA-binding domain"/>
    <property type="match status" value="1"/>
</dbReference>
<dbReference type="Gene3D" id="3.40.50.2300">
    <property type="match status" value="1"/>
</dbReference>
<name>A0A140DY33_9FIRM</name>
<evidence type="ECO:0000313" key="10">
    <source>
        <dbReference type="Proteomes" id="UP000069771"/>
    </source>
</evidence>
<dbReference type="SUPFAM" id="SSF63520">
    <property type="entry name" value="PTS-regulatory domain, PRD"/>
    <property type="match status" value="2"/>
</dbReference>
<dbReference type="InterPro" id="IPR002178">
    <property type="entry name" value="PTS_EIIA_type-2_dom"/>
</dbReference>
<dbReference type="Gene3D" id="3.40.930.10">
    <property type="entry name" value="Mannitol-specific EII, Chain A"/>
    <property type="match status" value="1"/>
</dbReference>
<keyword evidence="1" id="KW-0808">Transferase</keyword>
<dbReference type="AlphaFoldDB" id="A0A140DY33"/>
<keyword evidence="2" id="KW-0677">Repeat</keyword>
<dbReference type="SUPFAM" id="SSF55804">
    <property type="entry name" value="Phoshotransferase/anion transport protein"/>
    <property type="match status" value="1"/>
</dbReference>
<dbReference type="Pfam" id="PF00359">
    <property type="entry name" value="PTS_EIIA_2"/>
    <property type="match status" value="1"/>
</dbReference>
<accession>A0A140DY33</accession>
<dbReference type="Pfam" id="PF08279">
    <property type="entry name" value="HTH_11"/>
    <property type="match status" value="1"/>
</dbReference>
<dbReference type="PANTHER" id="PTHR30185">
    <property type="entry name" value="CRYPTIC BETA-GLUCOSIDE BGL OPERON ANTITERMINATOR"/>
    <property type="match status" value="1"/>
</dbReference>
<gene>
    <name evidence="9" type="ORF">AALO17_24260</name>
</gene>
<dbReference type="InterPro" id="IPR036390">
    <property type="entry name" value="WH_DNA-bd_sf"/>
</dbReference>
<evidence type="ECO:0000259" key="5">
    <source>
        <dbReference type="PROSITE" id="PS51000"/>
    </source>
</evidence>
<reference evidence="9 10" key="1">
    <citation type="journal article" date="2016" name="Gut Pathog.">
        <title>Whole genome sequencing of "Faecalibaculum rodentium" ALO17, isolated from C57BL/6J laboratory mouse feces.</title>
        <authorList>
            <person name="Lim S."/>
            <person name="Chang D.H."/>
            <person name="Ahn S."/>
            <person name="Kim B.C."/>
        </authorList>
    </citation>
    <scope>NUCLEOTIDE SEQUENCE [LARGE SCALE GENOMIC DNA]</scope>
    <source>
        <strain evidence="9 10">Alo17</strain>
    </source>
</reference>
<dbReference type="SUPFAM" id="SSF46785">
    <property type="entry name" value="Winged helix' DNA-binding domain"/>
    <property type="match status" value="1"/>
</dbReference>
<dbReference type="PANTHER" id="PTHR30185:SF13">
    <property type="entry name" value="LICABCH OPERON REGULATOR-RELATED"/>
    <property type="match status" value="1"/>
</dbReference>
<dbReference type="InterPro" id="IPR036634">
    <property type="entry name" value="PRD_sf"/>
</dbReference>
<dbReference type="InterPro" id="IPR013011">
    <property type="entry name" value="PTS_EIIB_2"/>
</dbReference>
<evidence type="ECO:0000259" key="6">
    <source>
        <dbReference type="PROSITE" id="PS51094"/>
    </source>
</evidence>
<dbReference type="GO" id="GO:0003700">
    <property type="term" value="F:DNA-binding transcription factor activity"/>
    <property type="evidence" value="ECO:0007669"/>
    <property type="project" value="InterPro"/>
</dbReference>
<dbReference type="Pfam" id="PF00874">
    <property type="entry name" value="PRD"/>
    <property type="match status" value="2"/>
</dbReference>
<evidence type="ECO:0000256" key="1">
    <source>
        <dbReference type="ARBA" id="ARBA00022679"/>
    </source>
</evidence>